<evidence type="ECO:0000313" key="2">
    <source>
        <dbReference type="WBParaSite" id="RSKR_0000911200.1"/>
    </source>
</evidence>
<accession>A0AC35U907</accession>
<reference evidence="2" key="1">
    <citation type="submission" date="2016-11" db="UniProtKB">
        <authorList>
            <consortium name="WormBaseParasite"/>
        </authorList>
    </citation>
    <scope>IDENTIFICATION</scope>
    <source>
        <strain evidence="2">KR3021</strain>
    </source>
</reference>
<evidence type="ECO:0000313" key="1">
    <source>
        <dbReference type="Proteomes" id="UP000095286"/>
    </source>
</evidence>
<name>A0AC35U907_9BILA</name>
<proteinExistence type="predicted"/>
<organism evidence="1 2">
    <name type="scientific">Rhabditophanes sp. KR3021</name>
    <dbReference type="NCBI Taxonomy" id="114890"/>
    <lineage>
        <taxon>Eukaryota</taxon>
        <taxon>Metazoa</taxon>
        <taxon>Ecdysozoa</taxon>
        <taxon>Nematoda</taxon>
        <taxon>Chromadorea</taxon>
        <taxon>Rhabditida</taxon>
        <taxon>Tylenchina</taxon>
        <taxon>Panagrolaimomorpha</taxon>
        <taxon>Strongyloidoidea</taxon>
        <taxon>Alloionematidae</taxon>
        <taxon>Rhabditophanes</taxon>
    </lineage>
</organism>
<dbReference type="Proteomes" id="UP000095286">
    <property type="component" value="Unplaced"/>
</dbReference>
<dbReference type="WBParaSite" id="RSKR_0000911200.1">
    <property type="protein sequence ID" value="RSKR_0000911200.1"/>
    <property type="gene ID" value="RSKR_0000911200"/>
</dbReference>
<sequence length="160" mass="18667">MSSTQERHSIIERLMRISSTSDSSENLNNKYDKSKTHKLFVKRQWNDLNAFLTDNVNEVFQKLKSMEQEIWCKLILMQRNERVMKAYLRFPTININGGYEEFDGLQVGLARFTTPDTVISSTLTSIENLLFQLKEGIYIKIDNTSGDIYRKLLLIHISIV</sequence>
<protein>
    <submittedName>
        <fullName evidence="2">MH2 domain-containing protein</fullName>
    </submittedName>
</protein>